<dbReference type="SUPFAM" id="SSF56112">
    <property type="entry name" value="Protein kinase-like (PK-like)"/>
    <property type="match status" value="1"/>
</dbReference>
<dbReference type="GO" id="GO:0005524">
    <property type="term" value="F:ATP binding"/>
    <property type="evidence" value="ECO:0007669"/>
    <property type="project" value="InterPro"/>
</dbReference>
<dbReference type="PANTHER" id="PTHR44167">
    <property type="entry name" value="OVARIAN-SPECIFIC SERINE/THREONINE-PROTEIN KINASE LOK-RELATED"/>
    <property type="match status" value="1"/>
</dbReference>
<dbReference type="STRING" id="1081104.A0A167V431"/>
<dbReference type="Gene3D" id="1.10.510.10">
    <property type="entry name" value="Transferase(Phosphotransferase) domain 1"/>
    <property type="match status" value="1"/>
</dbReference>
<dbReference type="Pfam" id="PF00069">
    <property type="entry name" value="Pkinase"/>
    <property type="match status" value="1"/>
</dbReference>
<reference evidence="2 3" key="1">
    <citation type="journal article" date="2016" name="Genome Biol. Evol.">
        <title>Divergent and convergent evolution of fungal pathogenicity.</title>
        <authorList>
            <person name="Shang Y."/>
            <person name="Xiao G."/>
            <person name="Zheng P."/>
            <person name="Cen K."/>
            <person name="Zhan S."/>
            <person name="Wang C."/>
        </authorList>
    </citation>
    <scope>NUCLEOTIDE SEQUENCE [LARGE SCALE GENOMIC DNA]</scope>
    <source>
        <strain evidence="2 3">ARSEF 2679</strain>
    </source>
</reference>
<comment type="caution">
    <text evidence="2">The sequence shown here is derived from an EMBL/GenBank/DDBJ whole genome shotgun (WGS) entry which is preliminary data.</text>
</comment>
<dbReference type="GO" id="GO:0005634">
    <property type="term" value="C:nucleus"/>
    <property type="evidence" value="ECO:0007669"/>
    <property type="project" value="TreeGrafter"/>
</dbReference>
<gene>
    <name evidence="2" type="ORF">ISF_05214</name>
</gene>
<proteinExistence type="predicted"/>
<name>A0A167V431_CORFA</name>
<dbReference type="InterPro" id="IPR008271">
    <property type="entry name" value="Ser/Thr_kinase_AS"/>
</dbReference>
<dbReference type="GeneID" id="30021506"/>
<evidence type="ECO:0000259" key="1">
    <source>
        <dbReference type="PROSITE" id="PS50011"/>
    </source>
</evidence>
<evidence type="ECO:0000313" key="2">
    <source>
        <dbReference type="EMBL" id="OAA62205.1"/>
    </source>
</evidence>
<dbReference type="AlphaFoldDB" id="A0A167V431"/>
<dbReference type="RefSeq" id="XP_018703955.1">
    <property type="nucleotide sequence ID" value="XM_018848819.1"/>
</dbReference>
<dbReference type="Proteomes" id="UP000076744">
    <property type="component" value="Unassembled WGS sequence"/>
</dbReference>
<dbReference type="InterPro" id="IPR011009">
    <property type="entry name" value="Kinase-like_dom_sf"/>
</dbReference>
<protein>
    <submittedName>
        <fullName evidence="2">Protein kinase-like domain protein</fullName>
    </submittedName>
</protein>
<accession>A0A167V431</accession>
<dbReference type="InterPro" id="IPR000719">
    <property type="entry name" value="Prot_kinase_dom"/>
</dbReference>
<evidence type="ECO:0000313" key="3">
    <source>
        <dbReference type="Proteomes" id="UP000076744"/>
    </source>
</evidence>
<dbReference type="PROSITE" id="PS00108">
    <property type="entry name" value="PROTEIN_KINASE_ST"/>
    <property type="match status" value="1"/>
</dbReference>
<organism evidence="2 3">
    <name type="scientific">Cordyceps fumosorosea (strain ARSEF 2679)</name>
    <name type="common">Isaria fumosorosea</name>
    <dbReference type="NCBI Taxonomy" id="1081104"/>
    <lineage>
        <taxon>Eukaryota</taxon>
        <taxon>Fungi</taxon>
        <taxon>Dikarya</taxon>
        <taxon>Ascomycota</taxon>
        <taxon>Pezizomycotina</taxon>
        <taxon>Sordariomycetes</taxon>
        <taxon>Hypocreomycetidae</taxon>
        <taxon>Hypocreales</taxon>
        <taxon>Cordycipitaceae</taxon>
        <taxon>Cordyceps</taxon>
    </lineage>
</organism>
<feature type="domain" description="Protein kinase" evidence="1">
    <location>
        <begin position="1"/>
        <end position="207"/>
    </location>
</feature>
<dbReference type="GO" id="GO:0044773">
    <property type="term" value="P:mitotic DNA damage checkpoint signaling"/>
    <property type="evidence" value="ECO:0007669"/>
    <property type="project" value="TreeGrafter"/>
</dbReference>
<dbReference type="EMBL" id="AZHB01000012">
    <property type="protein sequence ID" value="OAA62205.1"/>
    <property type="molecule type" value="Genomic_DNA"/>
</dbReference>
<keyword evidence="2" id="KW-0808">Transferase</keyword>
<dbReference type="GO" id="GO:0004674">
    <property type="term" value="F:protein serine/threonine kinase activity"/>
    <property type="evidence" value="ECO:0007669"/>
    <property type="project" value="TreeGrafter"/>
</dbReference>
<dbReference type="OrthoDB" id="4870618at2759"/>
<keyword evidence="2" id="KW-0418">Kinase</keyword>
<dbReference type="CDD" id="cd00180">
    <property type="entry name" value="PKc"/>
    <property type="match status" value="1"/>
</dbReference>
<sequence length="214" mass="24082">MVMCHYPAGNLKSCEDSGLLTCEHAVNAFGQTLDGLRFLHRSNLPHRDLKPENILVTMEPLFKVVIADFGFAKVIENDTLLQSSRGTLRYMAPELYSHDGYGLEVDIWSLGVLGLEIIYQLPKSPKDASASRQLIRPGPDRSKMFEAAALDKNQKNRQNDAPIIIIANMLKWKGKDRWSAVQCLERGLGRRVFARRSDRCIGAHPGLETSTFRE</sequence>
<dbReference type="SMART" id="SM00220">
    <property type="entry name" value="S_TKc"/>
    <property type="match status" value="1"/>
</dbReference>
<dbReference type="PROSITE" id="PS50011">
    <property type="entry name" value="PROTEIN_KINASE_DOM"/>
    <property type="match status" value="1"/>
</dbReference>
<keyword evidence="3" id="KW-1185">Reference proteome</keyword>
<dbReference type="PANTHER" id="PTHR44167:SF24">
    <property type="entry name" value="SERINE_THREONINE-PROTEIN KINASE CHK2"/>
    <property type="match status" value="1"/>
</dbReference>